<dbReference type="SUPFAM" id="SSF52540">
    <property type="entry name" value="P-loop containing nucleoside triphosphate hydrolases"/>
    <property type="match status" value="1"/>
</dbReference>
<dbReference type="Pfam" id="PF00005">
    <property type="entry name" value="ABC_tran"/>
    <property type="match status" value="1"/>
</dbReference>
<evidence type="ECO:0000256" key="4">
    <source>
        <dbReference type="ARBA" id="ARBA00022989"/>
    </source>
</evidence>
<protein>
    <recommendedName>
        <fullName evidence="7">ABC transporter domain-containing protein</fullName>
    </recommendedName>
</protein>
<dbReference type="InterPro" id="IPR017871">
    <property type="entry name" value="ABC_transporter-like_CS"/>
</dbReference>
<name>A0A0C9TXQ7_SPHS4</name>
<dbReference type="GO" id="GO:0016887">
    <property type="term" value="F:ATP hydrolysis activity"/>
    <property type="evidence" value="ECO:0007669"/>
    <property type="project" value="InterPro"/>
</dbReference>
<dbReference type="Gene3D" id="3.40.50.300">
    <property type="entry name" value="P-loop containing nucleotide triphosphate hydrolases"/>
    <property type="match status" value="1"/>
</dbReference>
<dbReference type="PANTHER" id="PTHR24223:SF415">
    <property type="entry name" value="FI20190P1"/>
    <property type="match status" value="1"/>
</dbReference>
<evidence type="ECO:0000313" key="9">
    <source>
        <dbReference type="Proteomes" id="UP000054279"/>
    </source>
</evidence>
<keyword evidence="2" id="KW-0547">Nucleotide-binding</keyword>
<evidence type="ECO:0000256" key="3">
    <source>
        <dbReference type="ARBA" id="ARBA00022840"/>
    </source>
</evidence>
<accession>A0A0C9TXQ7</accession>
<dbReference type="PANTHER" id="PTHR24223">
    <property type="entry name" value="ATP-BINDING CASSETTE SUB-FAMILY C"/>
    <property type="match status" value="1"/>
</dbReference>
<evidence type="ECO:0000256" key="6">
    <source>
        <dbReference type="SAM" id="MobiDB-lite"/>
    </source>
</evidence>
<dbReference type="AlphaFoldDB" id="A0A0C9TXQ7"/>
<dbReference type="PROSITE" id="PS00211">
    <property type="entry name" value="ABC_TRANSPORTER_1"/>
    <property type="match status" value="1"/>
</dbReference>
<evidence type="ECO:0000313" key="8">
    <source>
        <dbReference type="EMBL" id="KIJ35253.1"/>
    </source>
</evidence>
<feature type="compositionally biased region" description="Low complexity" evidence="6">
    <location>
        <begin position="247"/>
        <end position="257"/>
    </location>
</feature>
<feature type="domain" description="ABC transporter" evidence="7">
    <location>
        <begin position="102"/>
        <end position="375"/>
    </location>
</feature>
<dbReference type="InterPro" id="IPR003439">
    <property type="entry name" value="ABC_transporter-like_ATP-bd"/>
</dbReference>
<gene>
    <name evidence="8" type="ORF">M422DRAFT_262422</name>
</gene>
<dbReference type="InterPro" id="IPR036640">
    <property type="entry name" value="ABC1_TM_sf"/>
</dbReference>
<dbReference type="Proteomes" id="UP000054279">
    <property type="component" value="Unassembled WGS sequence"/>
</dbReference>
<keyword evidence="5" id="KW-0472">Membrane</keyword>
<dbReference type="Gene3D" id="1.20.1560.10">
    <property type="entry name" value="ABC transporter type 1, transmembrane domain"/>
    <property type="match status" value="1"/>
</dbReference>
<keyword evidence="3" id="KW-0067">ATP-binding</keyword>
<dbReference type="GO" id="GO:0005524">
    <property type="term" value="F:ATP binding"/>
    <property type="evidence" value="ECO:0007669"/>
    <property type="project" value="UniProtKB-KW"/>
</dbReference>
<evidence type="ECO:0000256" key="5">
    <source>
        <dbReference type="ARBA" id="ARBA00023136"/>
    </source>
</evidence>
<keyword evidence="9" id="KW-1185">Reference proteome</keyword>
<feature type="region of interest" description="Disordered" evidence="6">
    <location>
        <begin position="225"/>
        <end position="265"/>
    </location>
</feature>
<keyword evidence="4" id="KW-1133">Transmembrane helix</keyword>
<reference evidence="8 9" key="1">
    <citation type="submission" date="2014-06" db="EMBL/GenBank/DDBJ databases">
        <title>Evolutionary Origins and Diversification of the Mycorrhizal Mutualists.</title>
        <authorList>
            <consortium name="DOE Joint Genome Institute"/>
            <consortium name="Mycorrhizal Genomics Consortium"/>
            <person name="Kohler A."/>
            <person name="Kuo A."/>
            <person name="Nagy L.G."/>
            <person name="Floudas D."/>
            <person name="Copeland A."/>
            <person name="Barry K.W."/>
            <person name="Cichocki N."/>
            <person name="Veneault-Fourrey C."/>
            <person name="LaButti K."/>
            <person name="Lindquist E.A."/>
            <person name="Lipzen A."/>
            <person name="Lundell T."/>
            <person name="Morin E."/>
            <person name="Murat C."/>
            <person name="Riley R."/>
            <person name="Ohm R."/>
            <person name="Sun H."/>
            <person name="Tunlid A."/>
            <person name="Henrissat B."/>
            <person name="Grigoriev I.V."/>
            <person name="Hibbett D.S."/>
            <person name="Martin F."/>
        </authorList>
    </citation>
    <scope>NUCLEOTIDE SEQUENCE [LARGE SCALE GENOMIC DNA]</scope>
    <source>
        <strain evidence="8 9">SS14</strain>
    </source>
</reference>
<dbReference type="PROSITE" id="PS50893">
    <property type="entry name" value="ABC_TRANSPORTER_2"/>
    <property type="match status" value="1"/>
</dbReference>
<evidence type="ECO:0000256" key="1">
    <source>
        <dbReference type="ARBA" id="ARBA00022692"/>
    </source>
</evidence>
<organism evidence="8 9">
    <name type="scientific">Sphaerobolus stellatus (strain SS14)</name>
    <dbReference type="NCBI Taxonomy" id="990650"/>
    <lineage>
        <taxon>Eukaryota</taxon>
        <taxon>Fungi</taxon>
        <taxon>Dikarya</taxon>
        <taxon>Basidiomycota</taxon>
        <taxon>Agaricomycotina</taxon>
        <taxon>Agaricomycetes</taxon>
        <taxon>Phallomycetidae</taxon>
        <taxon>Geastrales</taxon>
        <taxon>Sphaerobolaceae</taxon>
        <taxon>Sphaerobolus</taxon>
    </lineage>
</organism>
<dbReference type="EMBL" id="KN837190">
    <property type="protein sequence ID" value="KIJ35253.1"/>
    <property type="molecule type" value="Genomic_DNA"/>
</dbReference>
<dbReference type="InterPro" id="IPR050173">
    <property type="entry name" value="ABC_transporter_C-like"/>
</dbReference>
<evidence type="ECO:0000256" key="2">
    <source>
        <dbReference type="ARBA" id="ARBA00022741"/>
    </source>
</evidence>
<dbReference type="SUPFAM" id="SSF90123">
    <property type="entry name" value="ABC transporter transmembrane region"/>
    <property type="match status" value="1"/>
</dbReference>
<dbReference type="GO" id="GO:0042626">
    <property type="term" value="F:ATPase-coupled transmembrane transporter activity"/>
    <property type="evidence" value="ECO:0007669"/>
    <property type="project" value="TreeGrafter"/>
</dbReference>
<proteinExistence type="predicted"/>
<dbReference type="InterPro" id="IPR003593">
    <property type="entry name" value="AAA+_ATPase"/>
</dbReference>
<dbReference type="SMART" id="SM00382">
    <property type="entry name" value="AAA"/>
    <property type="match status" value="1"/>
</dbReference>
<dbReference type="CDD" id="cd03244">
    <property type="entry name" value="ABCC_MRP_domain2"/>
    <property type="match status" value="1"/>
</dbReference>
<sequence>MTNRWLLLHFDFLGGIAVLFTTLLALSGAIGAGLAGVTITSAMAFTSSVYWTCRFWTSLELDLNSVERVVEYLELPQEPPLEIESNRPPAYWPSSSDNDALIRVEDLVVRYAPDLPPVIHGISFQLKARERVGLLGRTGSGKSTLAMSLLRFTDPSSGTIQIDGIDITSIGLHDLRSRITFVAQDAVLFSGTIRDNIDPFGDYTDEECLDVLARVHLLTESRHASQVSSRAGSRAPSIHEGQEDAGVASTAASTTVSPDDKQGVINLDTKVSSGGTNFSQGQRQLLTMARALLRQSSIIILDEATSSIDYATDTKIQTTIREEFKSSLLLTVAHRLRTVIDYDRLIVLDNGRIVEFDTPYNLIHTEGGVFRDMCIHSGNLKELEKAADQTEKARSRS</sequence>
<dbReference type="OrthoDB" id="6500128at2759"/>
<dbReference type="InterPro" id="IPR027417">
    <property type="entry name" value="P-loop_NTPase"/>
</dbReference>
<evidence type="ECO:0000259" key="7">
    <source>
        <dbReference type="PROSITE" id="PS50893"/>
    </source>
</evidence>
<dbReference type="HOGENOM" id="CLU_000604_1_9_1"/>
<dbReference type="GO" id="GO:0016020">
    <property type="term" value="C:membrane"/>
    <property type="evidence" value="ECO:0007669"/>
    <property type="project" value="InterPro"/>
</dbReference>
<keyword evidence="1" id="KW-0812">Transmembrane</keyword>